<dbReference type="AlphaFoldDB" id="A0A4S1CN53"/>
<gene>
    <name evidence="1" type="ORF">E4633_02355</name>
</gene>
<organism evidence="1 2">
    <name type="scientific">Geomonas terrae</name>
    <dbReference type="NCBI Taxonomy" id="2562681"/>
    <lineage>
        <taxon>Bacteria</taxon>
        <taxon>Pseudomonadati</taxon>
        <taxon>Thermodesulfobacteriota</taxon>
        <taxon>Desulfuromonadia</taxon>
        <taxon>Geobacterales</taxon>
        <taxon>Geobacteraceae</taxon>
        <taxon>Geomonas</taxon>
    </lineage>
</organism>
<dbReference type="EMBL" id="SRSC01000001">
    <property type="protein sequence ID" value="TGU75261.1"/>
    <property type="molecule type" value="Genomic_DNA"/>
</dbReference>
<proteinExistence type="predicted"/>
<dbReference type="Proteomes" id="UP000306416">
    <property type="component" value="Unassembled WGS sequence"/>
</dbReference>
<dbReference type="InterPro" id="IPR025113">
    <property type="entry name" value="TRL-like"/>
</dbReference>
<sequence length="94" mass="9660">MLAGLGMMFGCASPVPMGALYTELKLPVAATGNGADKKHGVAECKSVLGLVATGDCSIETAKKNGGVSKVSAVDWEGKNILGLFGEYKLHVYGE</sequence>
<reference evidence="1 2" key="1">
    <citation type="submission" date="2019-04" db="EMBL/GenBank/DDBJ databases">
        <title>Geobacter oryzae sp. nov., ferric-reducing bacteria isolated from paddy soil.</title>
        <authorList>
            <person name="Xu Z."/>
            <person name="Masuda Y."/>
            <person name="Itoh H."/>
            <person name="Senoo K."/>
        </authorList>
    </citation>
    <scope>NUCLEOTIDE SEQUENCE [LARGE SCALE GENOMIC DNA]</scope>
    <source>
        <strain evidence="1 2">Red111</strain>
    </source>
</reference>
<evidence type="ECO:0000313" key="2">
    <source>
        <dbReference type="Proteomes" id="UP000306416"/>
    </source>
</evidence>
<keyword evidence="2" id="KW-1185">Reference proteome</keyword>
<comment type="caution">
    <text evidence="1">The sequence shown here is derived from an EMBL/GenBank/DDBJ whole genome shotgun (WGS) entry which is preliminary data.</text>
</comment>
<evidence type="ECO:0000313" key="1">
    <source>
        <dbReference type="EMBL" id="TGU75261.1"/>
    </source>
</evidence>
<name>A0A4S1CN53_9BACT</name>
<accession>A0A4S1CN53</accession>
<protein>
    <submittedName>
        <fullName evidence="1">TRL-like protein family</fullName>
    </submittedName>
</protein>
<dbReference type="Pfam" id="PF13146">
    <property type="entry name" value="TRL"/>
    <property type="match status" value="1"/>
</dbReference>